<protein>
    <recommendedName>
        <fullName evidence="3">Chemotaxis protein</fullName>
    </recommendedName>
</protein>
<proteinExistence type="predicted"/>
<gene>
    <name evidence="1" type="ORF">MoryE10_11410</name>
</gene>
<reference evidence="1" key="1">
    <citation type="submission" date="2019-06" db="EMBL/GenBank/DDBJ databases">
        <title>Complete genome sequence of Methylogaea oryzae strain JCM16910.</title>
        <authorList>
            <person name="Asakawa S."/>
        </authorList>
    </citation>
    <scope>NUCLEOTIDE SEQUENCE</scope>
    <source>
        <strain evidence="1">E10</strain>
    </source>
</reference>
<evidence type="ECO:0000313" key="1">
    <source>
        <dbReference type="EMBL" id="BBL70535.1"/>
    </source>
</evidence>
<evidence type="ECO:0000313" key="2">
    <source>
        <dbReference type="Proteomes" id="UP000824988"/>
    </source>
</evidence>
<dbReference type="Proteomes" id="UP000824988">
    <property type="component" value="Chromosome"/>
</dbReference>
<organism evidence="1 2">
    <name type="scientific">Methylogaea oryzae</name>
    <dbReference type="NCBI Taxonomy" id="1295382"/>
    <lineage>
        <taxon>Bacteria</taxon>
        <taxon>Pseudomonadati</taxon>
        <taxon>Pseudomonadota</taxon>
        <taxon>Gammaproteobacteria</taxon>
        <taxon>Methylococcales</taxon>
        <taxon>Methylococcaceae</taxon>
        <taxon>Methylogaea</taxon>
    </lineage>
</organism>
<name>A0A8D4VMG0_9GAMM</name>
<evidence type="ECO:0008006" key="3">
    <source>
        <dbReference type="Google" id="ProtNLM"/>
    </source>
</evidence>
<keyword evidence="2" id="KW-1185">Reference proteome</keyword>
<dbReference type="KEGG" id="moz:MoryE10_11410"/>
<dbReference type="EMBL" id="AP019782">
    <property type="protein sequence ID" value="BBL70535.1"/>
    <property type="molecule type" value="Genomic_DNA"/>
</dbReference>
<dbReference type="AlphaFoldDB" id="A0A8D4VMG0"/>
<sequence>MNTADTPSGTLVHAPDLSWSQVRETVLLLQLAMGQIEAALTESHSSVAVLTESFTAMAGYIGALNDALADAAPVEQPPDDLKNTAAQLTGMVNQAIVAFQFYDKLTQRIGHVSESLDGLSALVGDQRRLFNPQEWASLQQAIRSKYTTAEEREMFDAVINGMPVQQALQHFVSEMKNKGDDIEFF</sequence>
<dbReference type="RefSeq" id="WP_054774240.1">
    <property type="nucleotide sequence ID" value="NZ_AP019782.1"/>
</dbReference>
<accession>A0A8D4VMG0</accession>